<dbReference type="Pfam" id="PF13411">
    <property type="entry name" value="MerR_1"/>
    <property type="match status" value="1"/>
</dbReference>
<dbReference type="SMART" id="SM00422">
    <property type="entry name" value="HTH_MERR"/>
    <property type="match status" value="1"/>
</dbReference>
<keyword evidence="1" id="KW-0678">Repressor</keyword>
<reference evidence="6 7" key="2">
    <citation type="submission" date="2020-08" db="EMBL/GenBank/DDBJ databases">
        <authorList>
            <person name="Ueki A."/>
            <person name="Tonouchi A."/>
        </authorList>
    </citation>
    <scope>NUCLEOTIDE SEQUENCE [LARGE SCALE GENOMIC DNA]</scope>
    <source>
        <strain evidence="6 7">CTTW</strain>
    </source>
</reference>
<dbReference type="PANTHER" id="PTHR30204">
    <property type="entry name" value="REDOX-CYCLING DRUG-SENSING TRANSCRIPTIONAL ACTIVATOR SOXR"/>
    <property type="match status" value="1"/>
</dbReference>
<dbReference type="EMBL" id="AP023368">
    <property type="protein sequence ID" value="BCJ97257.1"/>
    <property type="molecule type" value="Genomic_DNA"/>
</dbReference>
<evidence type="ECO:0000259" key="5">
    <source>
        <dbReference type="PROSITE" id="PS50937"/>
    </source>
</evidence>
<evidence type="ECO:0000256" key="4">
    <source>
        <dbReference type="ARBA" id="ARBA00023163"/>
    </source>
</evidence>
<evidence type="ECO:0000313" key="6">
    <source>
        <dbReference type="EMBL" id="BCJ97257.1"/>
    </source>
</evidence>
<reference evidence="6 7" key="1">
    <citation type="submission" date="2020-08" db="EMBL/GenBank/DDBJ databases">
        <title>Draft genome sequencing of an Anaerocolumna strain isolated from anoxic soil subjected to BSD treatment.</title>
        <authorList>
            <person name="Uek A."/>
            <person name="Tonouchi A."/>
        </authorList>
    </citation>
    <scope>NUCLEOTIDE SEQUENCE [LARGE SCALE GENOMIC DNA]</scope>
    <source>
        <strain evidence="6 7">CTTW</strain>
    </source>
</reference>
<evidence type="ECO:0000256" key="2">
    <source>
        <dbReference type="ARBA" id="ARBA00023015"/>
    </source>
</evidence>
<dbReference type="InterPro" id="IPR047057">
    <property type="entry name" value="MerR_fam"/>
</dbReference>
<keyword evidence="2" id="KW-0805">Transcription regulation</keyword>
<keyword evidence="7" id="KW-1185">Reference proteome</keyword>
<evidence type="ECO:0000256" key="3">
    <source>
        <dbReference type="ARBA" id="ARBA00023125"/>
    </source>
</evidence>
<dbReference type="GO" id="GO:0003700">
    <property type="term" value="F:DNA-binding transcription factor activity"/>
    <property type="evidence" value="ECO:0007669"/>
    <property type="project" value="InterPro"/>
</dbReference>
<name>A0A7I8DHU3_9FIRM</name>
<dbReference type="InterPro" id="IPR009061">
    <property type="entry name" value="DNA-bd_dom_put_sf"/>
</dbReference>
<dbReference type="KEGG" id="acht:bsdcttw_02980"/>
<evidence type="ECO:0000313" key="7">
    <source>
        <dbReference type="Proteomes" id="UP000515703"/>
    </source>
</evidence>
<dbReference type="PANTHER" id="PTHR30204:SF69">
    <property type="entry name" value="MERR-FAMILY TRANSCRIPTIONAL REGULATOR"/>
    <property type="match status" value="1"/>
</dbReference>
<sequence length="220" mass="26209">MQEMRYIISEASKKVDVEQHTLRYWEEELDLHINRNEMGHRYYTEENIEIFKAVKVLKEKGYQLRAIKILLPELEKMKSTDESEIGKMKDEWDKKYVEELVKEEPLSISIAEKNLPKSEERNSYPKTEQKLSQFKAIMEGLFVDALRDNNELMAETVSENVTDRVIKEMDYLLRIKEEREEERYKQFDKALREIQLGRAEAAAGLIKKHKKAFGKSKKFR</sequence>
<dbReference type="Proteomes" id="UP000515703">
    <property type="component" value="Chromosome"/>
</dbReference>
<organism evidence="6 7">
    <name type="scientific">Anaerocolumna chitinilytica</name>
    <dbReference type="NCBI Taxonomy" id="1727145"/>
    <lineage>
        <taxon>Bacteria</taxon>
        <taxon>Bacillati</taxon>
        <taxon>Bacillota</taxon>
        <taxon>Clostridia</taxon>
        <taxon>Lachnospirales</taxon>
        <taxon>Lachnospiraceae</taxon>
        <taxon>Anaerocolumna</taxon>
    </lineage>
</organism>
<dbReference type="PROSITE" id="PS50937">
    <property type="entry name" value="HTH_MERR_2"/>
    <property type="match status" value="1"/>
</dbReference>
<accession>A0A7I8DHU3</accession>
<dbReference type="AlphaFoldDB" id="A0A7I8DHU3"/>
<protein>
    <recommendedName>
        <fullName evidence="5">HTH merR-type domain-containing protein</fullName>
    </recommendedName>
</protein>
<keyword evidence="4" id="KW-0804">Transcription</keyword>
<dbReference type="RefSeq" id="WP_185257705.1">
    <property type="nucleotide sequence ID" value="NZ_AP023368.1"/>
</dbReference>
<dbReference type="GO" id="GO:0003677">
    <property type="term" value="F:DNA binding"/>
    <property type="evidence" value="ECO:0007669"/>
    <property type="project" value="UniProtKB-KW"/>
</dbReference>
<proteinExistence type="predicted"/>
<dbReference type="Gene3D" id="1.10.1660.10">
    <property type="match status" value="1"/>
</dbReference>
<feature type="domain" description="HTH merR-type" evidence="5">
    <location>
        <begin position="5"/>
        <end position="73"/>
    </location>
</feature>
<dbReference type="InterPro" id="IPR000551">
    <property type="entry name" value="MerR-type_HTH_dom"/>
</dbReference>
<gene>
    <name evidence="6" type="ORF">bsdcttw_02980</name>
</gene>
<keyword evidence="3" id="KW-0238">DNA-binding</keyword>
<evidence type="ECO:0000256" key="1">
    <source>
        <dbReference type="ARBA" id="ARBA00022491"/>
    </source>
</evidence>
<dbReference type="SUPFAM" id="SSF46955">
    <property type="entry name" value="Putative DNA-binding domain"/>
    <property type="match status" value="1"/>
</dbReference>